<keyword evidence="8" id="KW-0238">DNA-binding</keyword>
<evidence type="ECO:0000256" key="2">
    <source>
        <dbReference type="ARBA" id="ARBA00010752"/>
    </source>
</evidence>
<protein>
    <submittedName>
        <fullName evidence="10">DNA polymerase III, beta subunit</fullName>
    </submittedName>
</protein>
<comment type="subcellular location">
    <subcellularLocation>
        <location evidence="1">Cytoplasm</location>
    </subcellularLocation>
</comment>
<evidence type="ECO:0000313" key="10">
    <source>
        <dbReference type="EMBL" id="EKC71553.1"/>
    </source>
</evidence>
<dbReference type="InterPro" id="IPR001001">
    <property type="entry name" value="DNA_polIII_beta"/>
</dbReference>
<keyword evidence="5" id="KW-0548">Nucleotidyltransferase</keyword>
<dbReference type="GO" id="GO:0005737">
    <property type="term" value="C:cytoplasm"/>
    <property type="evidence" value="ECO:0007669"/>
    <property type="project" value="UniProtKB-SubCell"/>
</dbReference>
<sequence length="130" mass="14224">KDEICAAIGNVSKAVSPKSTITALEGIRLLLNGTSLELTGYDLEIGITTVIEVDSEDRGEIVLNSRLFSEITRRMPSDTVYFEVDENLNMKISGGNAQYQISAISAEEYPALPDISRENGIFLNQEILKA</sequence>
<evidence type="ECO:0000256" key="1">
    <source>
        <dbReference type="ARBA" id="ARBA00004496"/>
    </source>
</evidence>
<dbReference type="AlphaFoldDB" id="K1TPF7"/>
<dbReference type="Gene3D" id="3.10.150.10">
    <property type="entry name" value="DNA Polymerase III, subunit A, domain 2"/>
    <property type="match status" value="1"/>
</dbReference>
<keyword evidence="7" id="KW-0239">DNA-directed DNA polymerase</keyword>
<comment type="caution">
    <text evidence="10">The sequence shown here is derived from an EMBL/GenBank/DDBJ whole genome shotgun (WGS) entry which is preliminary data.</text>
</comment>
<organism evidence="10">
    <name type="scientific">human gut metagenome</name>
    <dbReference type="NCBI Taxonomy" id="408170"/>
    <lineage>
        <taxon>unclassified sequences</taxon>
        <taxon>metagenomes</taxon>
        <taxon>organismal metagenomes</taxon>
    </lineage>
</organism>
<evidence type="ECO:0000256" key="7">
    <source>
        <dbReference type="ARBA" id="ARBA00022932"/>
    </source>
</evidence>
<dbReference type="GO" id="GO:0003677">
    <property type="term" value="F:DNA binding"/>
    <property type="evidence" value="ECO:0007669"/>
    <property type="project" value="UniProtKB-KW"/>
</dbReference>
<dbReference type="SUPFAM" id="SSF55979">
    <property type="entry name" value="DNA clamp"/>
    <property type="match status" value="1"/>
</dbReference>
<feature type="non-terminal residue" evidence="10">
    <location>
        <position position="1"/>
    </location>
</feature>
<dbReference type="InterPro" id="IPR022634">
    <property type="entry name" value="DNA_polIII_beta_N"/>
</dbReference>
<evidence type="ECO:0000259" key="9">
    <source>
        <dbReference type="Pfam" id="PF00712"/>
    </source>
</evidence>
<gene>
    <name evidence="10" type="ORF">LEA_07197</name>
</gene>
<dbReference type="PANTHER" id="PTHR30478:SF0">
    <property type="entry name" value="BETA SLIDING CLAMP"/>
    <property type="match status" value="1"/>
</dbReference>
<reference evidence="10" key="1">
    <citation type="journal article" date="2013" name="Environ. Microbiol.">
        <title>Microbiota from the distal guts of lean and obese adolescents exhibit partial functional redundancy besides clear differences in community structure.</title>
        <authorList>
            <person name="Ferrer M."/>
            <person name="Ruiz A."/>
            <person name="Lanza F."/>
            <person name="Haange S.B."/>
            <person name="Oberbach A."/>
            <person name="Till H."/>
            <person name="Bargiela R."/>
            <person name="Campoy C."/>
            <person name="Segura M.T."/>
            <person name="Richter M."/>
            <person name="von Bergen M."/>
            <person name="Seifert J."/>
            <person name="Suarez A."/>
        </authorList>
    </citation>
    <scope>NUCLEOTIDE SEQUENCE</scope>
</reference>
<dbReference type="EMBL" id="AJWY01004734">
    <property type="protein sequence ID" value="EKC71553.1"/>
    <property type="molecule type" value="Genomic_DNA"/>
</dbReference>
<dbReference type="PANTHER" id="PTHR30478">
    <property type="entry name" value="DNA POLYMERASE III SUBUNIT BETA"/>
    <property type="match status" value="1"/>
</dbReference>
<dbReference type="GO" id="GO:0008408">
    <property type="term" value="F:3'-5' exonuclease activity"/>
    <property type="evidence" value="ECO:0007669"/>
    <property type="project" value="InterPro"/>
</dbReference>
<keyword evidence="3" id="KW-0963">Cytoplasm</keyword>
<evidence type="ECO:0000256" key="8">
    <source>
        <dbReference type="ARBA" id="ARBA00023125"/>
    </source>
</evidence>
<evidence type="ECO:0000256" key="6">
    <source>
        <dbReference type="ARBA" id="ARBA00022705"/>
    </source>
</evidence>
<evidence type="ECO:0000256" key="4">
    <source>
        <dbReference type="ARBA" id="ARBA00022679"/>
    </source>
</evidence>
<dbReference type="GO" id="GO:0003887">
    <property type="term" value="F:DNA-directed DNA polymerase activity"/>
    <property type="evidence" value="ECO:0007669"/>
    <property type="project" value="UniProtKB-KW"/>
</dbReference>
<comment type="similarity">
    <text evidence="2">Belongs to the beta sliding clamp family.</text>
</comment>
<evidence type="ECO:0000256" key="3">
    <source>
        <dbReference type="ARBA" id="ARBA00022490"/>
    </source>
</evidence>
<dbReference type="InterPro" id="IPR046938">
    <property type="entry name" value="DNA_clamp_sf"/>
</dbReference>
<feature type="domain" description="DNA polymerase III beta sliding clamp N-terminal" evidence="9">
    <location>
        <begin position="2"/>
        <end position="113"/>
    </location>
</feature>
<dbReference type="GO" id="GO:0009360">
    <property type="term" value="C:DNA polymerase III complex"/>
    <property type="evidence" value="ECO:0007669"/>
    <property type="project" value="InterPro"/>
</dbReference>
<name>K1TPF7_9ZZZZ</name>
<dbReference type="Pfam" id="PF00712">
    <property type="entry name" value="DNA_pol3_beta"/>
    <property type="match status" value="1"/>
</dbReference>
<proteinExistence type="inferred from homology"/>
<dbReference type="GO" id="GO:0006271">
    <property type="term" value="P:DNA strand elongation involved in DNA replication"/>
    <property type="evidence" value="ECO:0007669"/>
    <property type="project" value="TreeGrafter"/>
</dbReference>
<keyword evidence="4" id="KW-0808">Transferase</keyword>
<keyword evidence="6" id="KW-0235">DNA replication</keyword>
<evidence type="ECO:0000256" key="5">
    <source>
        <dbReference type="ARBA" id="ARBA00022695"/>
    </source>
</evidence>
<accession>K1TPF7</accession>